<dbReference type="GO" id="GO:0005840">
    <property type="term" value="C:ribosome"/>
    <property type="evidence" value="ECO:0007669"/>
    <property type="project" value="UniProtKB-KW"/>
</dbReference>
<feature type="compositionally biased region" description="Polar residues" evidence="8">
    <location>
        <begin position="138"/>
        <end position="150"/>
    </location>
</feature>
<dbReference type="Gene3D" id="1.10.455.10">
    <property type="entry name" value="Ribosomal protein S7 domain"/>
    <property type="match status" value="1"/>
</dbReference>
<keyword evidence="13" id="KW-1185">Reference proteome</keyword>
<evidence type="ECO:0000256" key="3">
    <source>
        <dbReference type="ARBA" id="ARBA00022980"/>
    </source>
</evidence>
<comment type="similarity">
    <text evidence="2">Belongs to the universal ribosomal protein uS7 family.</text>
</comment>
<dbReference type="AlphaFoldDB" id="A0A1K0G6W4"/>
<dbReference type="GO" id="GO:1990904">
    <property type="term" value="C:ribonucleoprotein complex"/>
    <property type="evidence" value="ECO:0007669"/>
    <property type="project" value="UniProtKB-KW"/>
</dbReference>
<comment type="function">
    <text evidence="6">Component of the mitochondrial ribosome (mitoribosome), a dedicated translation machinery responsible for the synthesis of mitochondrial genome-encoded proteins, including at least some of the essential transmembrane subunits of the mitochondrial respiratory chain. The mitoribosomes are attached to the mitochondrial inner membrane and translation products are cotranslationally integrated into the membrane.</text>
</comment>
<dbReference type="EMBL" id="LT558126">
    <property type="protein sequence ID" value="SAM83314.1"/>
    <property type="molecule type" value="Genomic_DNA"/>
</dbReference>
<dbReference type="Pfam" id="PF00177">
    <property type="entry name" value="Ribosomal_S7"/>
    <property type="match status" value="1"/>
</dbReference>
<proteinExistence type="inferred from homology"/>
<sequence>MASIFRTALVVRRAVAGPSSTTVFFSTSASRWIADNKDDASTAREHRPRSAVGPNAPGQVSSVRHSKEENLGVAPQATEGSKTQRDAINSAMGVLDSLARDVASSSPPPSPSASASTQASSASSSASTLPGTGSATAQQDSPIPTPSSLALDSMDDSTKGPIYTPTTLPPKSDPTLEFLTNLLMKDGKKAQAQRFTTRTLSIVSNITNSNPLPLIHDAISRTAPLVKMRSKKQGGKSLQVPVALTRRQSERKALKWIIDASKKRPDRELERRLAAEFLAVVEGTSSAIGKKEEQHKIATVNRANASVRI</sequence>
<dbReference type="GO" id="GO:0005739">
    <property type="term" value="C:mitochondrion"/>
    <property type="evidence" value="ECO:0007669"/>
    <property type="project" value="UniProtKB-SubCell"/>
</dbReference>
<reference evidence="12" key="2">
    <citation type="submission" date="2016-04" db="EMBL/GenBank/DDBJ databases">
        <authorList>
            <person name="Guldener U."/>
            <person name="Guldener U."/>
        </authorList>
    </citation>
    <scope>NUCLEOTIDE SEQUENCE [LARGE SCALE GENOMIC DNA]</scope>
    <source>
        <strain evidence="12">UB2112</strain>
    </source>
</reference>
<evidence type="ECO:0000313" key="10">
    <source>
        <dbReference type="EMBL" id="SAM83314.1"/>
    </source>
</evidence>
<evidence type="ECO:0000259" key="9">
    <source>
        <dbReference type="Pfam" id="PF00177"/>
    </source>
</evidence>
<gene>
    <name evidence="11" type="ORF">UBRO2_00355</name>
    <name evidence="10" type="ORF">UBRO_05341</name>
</gene>
<evidence type="ECO:0000256" key="2">
    <source>
        <dbReference type="ARBA" id="ARBA00007151"/>
    </source>
</evidence>
<keyword evidence="5" id="KW-0687">Ribonucleoprotein</keyword>
<dbReference type="SUPFAM" id="SSF47973">
    <property type="entry name" value="Ribosomal protein S7"/>
    <property type="match status" value="1"/>
</dbReference>
<feature type="compositionally biased region" description="Low complexity" evidence="8">
    <location>
        <begin position="112"/>
        <end position="137"/>
    </location>
</feature>
<evidence type="ECO:0000256" key="1">
    <source>
        <dbReference type="ARBA" id="ARBA00004173"/>
    </source>
</evidence>
<evidence type="ECO:0000256" key="4">
    <source>
        <dbReference type="ARBA" id="ARBA00023128"/>
    </source>
</evidence>
<accession>A0A1K0G6W4</accession>
<dbReference type="FunFam" id="1.10.455.10:FF:000006">
    <property type="entry name" value="37S ribosomal protein S7, mitochondrial"/>
    <property type="match status" value="1"/>
</dbReference>
<dbReference type="Proteomes" id="UP000658997">
    <property type="component" value="Unassembled WGS sequence"/>
</dbReference>
<feature type="region of interest" description="Disordered" evidence="8">
    <location>
        <begin position="100"/>
        <end position="174"/>
    </location>
</feature>
<feature type="region of interest" description="Disordered" evidence="8">
    <location>
        <begin position="37"/>
        <end position="84"/>
    </location>
</feature>
<comment type="subcellular location">
    <subcellularLocation>
        <location evidence="1">Mitochondrion</location>
    </subcellularLocation>
</comment>
<evidence type="ECO:0000313" key="12">
    <source>
        <dbReference type="Proteomes" id="UP000179920"/>
    </source>
</evidence>
<dbReference type="InterPro" id="IPR000235">
    <property type="entry name" value="Ribosomal_uS7"/>
</dbReference>
<feature type="domain" description="Small ribosomal subunit protein uS7" evidence="9">
    <location>
        <begin position="172"/>
        <end position="302"/>
    </location>
</feature>
<evidence type="ECO:0000313" key="11">
    <source>
        <dbReference type="EMBL" id="SYW74945.1"/>
    </source>
</evidence>
<dbReference type="InterPro" id="IPR036823">
    <property type="entry name" value="Ribosomal_uS7_dom_sf"/>
</dbReference>
<dbReference type="Proteomes" id="UP000179920">
    <property type="component" value="Chromosome X"/>
</dbReference>
<dbReference type="InterPro" id="IPR047988">
    <property type="entry name" value="Ribosomal_uS7m_fungi"/>
</dbReference>
<evidence type="ECO:0000256" key="7">
    <source>
        <dbReference type="ARBA" id="ARBA00039306"/>
    </source>
</evidence>
<protein>
    <recommendedName>
        <fullName evidence="7">Small ribosomal subunit protein uS7m</fullName>
    </recommendedName>
</protein>
<dbReference type="PANTHER" id="PTHR11205">
    <property type="entry name" value="RIBOSOMAL PROTEIN S7"/>
    <property type="match status" value="1"/>
</dbReference>
<dbReference type="EMBL" id="ULHB01000003">
    <property type="protein sequence ID" value="SYW74945.1"/>
    <property type="molecule type" value="Genomic_DNA"/>
</dbReference>
<evidence type="ECO:0000256" key="5">
    <source>
        <dbReference type="ARBA" id="ARBA00023274"/>
    </source>
</evidence>
<dbReference type="InterPro" id="IPR023798">
    <property type="entry name" value="Ribosomal_uS7_dom"/>
</dbReference>
<evidence type="ECO:0000313" key="13">
    <source>
        <dbReference type="Proteomes" id="UP000658997"/>
    </source>
</evidence>
<dbReference type="GO" id="GO:0006412">
    <property type="term" value="P:translation"/>
    <property type="evidence" value="ECO:0007669"/>
    <property type="project" value="InterPro"/>
</dbReference>
<dbReference type="OrthoDB" id="9972728at2759"/>
<name>A0A1K0G6W4_9BASI</name>
<evidence type="ECO:0000256" key="6">
    <source>
        <dbReference type="ARBA" id="ARBA00037226"/>
    </source>
</evidence>
<reference evidence="10" key="1">
    <citation type="submission" date="2016-04" db="EMBL/GenBank/DDBJ databases">
        <authorList>
            <person name="Evans L.H."/>
            <person name="Alamgir A."/>
            <person name="Owens N."/>
            <person name="Weber N.D."/>
            <person name="Virtaneva K."/>
            <person name="Barbian K."/>
            <person name="Babar A."/>
            <person name="Rosenke K."/>
        </authorList>
    </citation>
    <scope>NUCLEOTIDE SEQUENCE</scope>
    <source>
        <strain evidence="10">UB2112</strain>
    </source>
</reference>
<organism evidence="10 12">
    <name type="scientific">Ustilago bromivora</name>
    <dbReference type="NCBI Taxonomy" id="307758"/>
    <lineage>
        <taxon>Eukaryota</taxon>
        <taxon>Fungi</taxon>
        <taxon>Dikarya</taxon>
        <taxon>Basidiomycota</taxon>
        <taxon>Ustilaginomycotina</taxon>
        <taxon>Ustilaginomycetes</taxon>
        <taxon>Ustilaginales</taxon>
        <taxon>Ustilaginaceae</taxon>
        <taxon>Ustilago</taxon>
    </lineage>
</organism>
<reference evidence="11" key="3">
    <citation type="submission" date="2018-08" db="EMBL/GenBank/DDBJ databases">
        <authorList>
            <person name="Guldener U."/>
        </authorList>
    </citation>
    <scope>NUCLEOTIDE SEQUENCE</scope>
    <source>
        <strain evidence="11">UB2</strain>
    </source>
</reference>
<keyword evidence="4" id="KW-0496">Mitochondrion</keyword>
<keyword evidence="3 10" id="KW-0689">Ribosomal protein</keyword>
<dbReference type="CDD" id="cd14868">
    <property type="entry name" value="uS7_Mitochondria_Fungi"/>
    <property type="match status" value="1"/>
</dbReference>
<evidence type="ECO:0000256" key="8">
    <source>
        <dbReference type="SAM" id="MobiDB-lite"/>
    </source>
</evidence>